<keyword evidence="1" id="KW-0812">Transmembrane</keyword>
<reference evidence="2 3" key="1">
    <citation type="journal article" date="2010" name="Int. J. Syst. Evol. Microbiol.">
        <title>Sphingopyxis bauzanensis sp. nov., a psychrophilic bacterium isolated from soil.</title>
        <authorList>
            <person name="Zhang D.C."/>
            <person name="Liu H.C."/>
            <person name="Xin Y.H."/>
            <person name="Zhou Y.G."/>
            <person name="Schinner F."/>
            <person name="Margesin R."/>
        </authorList>
    </citation>
    <scope>NUCLEOTIDE SEQUENCE [LARGE SCALE GENOMIC DNA]</scope>
    <source>
        <strain evidence="2 3">DSM 22271</strain>
    </source>
</reference>
<keyword evidence="3" id="KW-1185">Reference proteome</keyword>
<evidence type="ECO:0000313" key="2">
    <source>
        <dbReference type="EMBL" id="OWQ94735.1"/>
    </source>
</evidence>
<feature type="transmembrane region" description="Helical" evidence="1">
    <location>
        <begin position="96"/>
        <end position="117"/>
    </location>
</feature>
<feature type="transmembrane region" description="Helical" evidence="1">
    <location>
        <begin position="172"/>
        <end position="191"/>
    </location>
</feature>
<organism evidence="2 3">
    <name type="scientific">Sphingopyxis bauzanensis</name>
    <dbReference type="NCBI Taxonomy" id="651663"/>
    <lineage>
        <taxon>Bacteria</taxon>
        <taxon>Pseudomonadati</taxon>
        <taxon>Pseudomonadota</taxon>
        <taxon>Alphaproteobacteria</taxon>
        <taxon>Sphingomonadales</taxon>
        <taxon>Sphingomonadaceae</taxon>
        <taxon>Sphingopyxis</taxon>
    </lineage>
</organism>
<feature type="transmembrane region" description="Helical" evidence="1">
    <location>
        <begin position="197"/>
        <end position="215"/>
    </location>
</feature>
<dbReference type="RefSeq" id="WP_088442819.1">
    <property type="nucleotide sequence ID" value="NZ_BMMC01000008.1"/>
</dbReference>
<accession>A0A246JQW0</accession>
<feature type="transmembrane region" description="Helical" evidence="1">
    <location>
        <begin position="48"/>
        <end position="75"/>
    </location>
</feature>
<dbReference type="EMBL" id="NISK01000004">
    <property type="protein sequence ID" value="OWQ94735.1"/>
    <property type="molecule type" value="Genomic_DNA"/>
</dbReference>
<gene>
    <name evidence="2" type="ORF">CDQ92_16870</name>
</gene>
<dbReference type="OrthoDB" id="7391593at2"/>
<evidence type="ECO:0000313" key="3">
    <source>
        <dbReference type="Proteomes" id="UP000197361"/>
    </source>
</evidence>
<feature type="transmembrane region" description="Helical" evidence="1">
    <location>
        <begin position="123"/>
        <end position="151"/>
    </location>
</feature>
<keyword evidence="1" id="KW-1133">Transmembrane helix</keyword>
<comment type="caution">
    <text evidence="2">The sequence shown here is derived from an EMBL/GenBank/DDBJ whole genome shotgun (WGS) entry which is preliminary data.</text>
</comment>
<name>A0A246JQW0_9SPHN</name>
<keyword evidence="1" id="KW-0472">Membrane</keyword>
<dbReference type="Proteomes" id="UP000197361">
    <property type="component" value="Unassembled WGS sequence"/>
</dbReference>
<evidence type="ECO:0000256" key="1">
    <source>
        <dbReference type="SAM" id="Phobius"/>
    </source>
</evidence>
<dbReference type="AlphaFoldDB" id="A0A246JQW0"/>
<protein>
    <submittedName>
        <fullName evidence="2">Uncharacterized protein</fullName>
    </submittedName>
</protein>
<sequence>MTTQASKAAGWRKMAMQAAIGAAAGAGGMFAGLQLVEGQGGFDWTGSSIILFGIGLVYALMGVFVGIGTVAPRLFGQRLLNVADAEEIVEERANMAGSAVGCLILGAAVMLLAHAAAADAAGVAALVTPALAFCILLTVLVGFTAISVWMWRGFDELWRQLMVEISAITGNLLLLIAIIWGGAAAVGLAAGPHPLDLVSVAFGSLLFACFAGAGWRGMMAPR</sequence>
<proteinExistence type="predicted"/>